<evidence type="ECO:0000256" key="1">
    <source>
        <dbReference type="ARBA" id="ARBA00013267"/>
    </source>
</evidence>
<dbReference type="EMBL" id="CZQD01000028">
    <property type="protein sequence ID" value="CUS56550.1"/>
    <property type="molecule type" value="Genomic_DNA"/>
</dbReference>
<dbReference type="InterPro" id="IPR012795">
    <property type="entry name" value="tRNA_Ile_lys_synt_N"/>
</dbReference>
<accession>A0A160TXZ7</accession>
<feature type="domain" description="tRNA(Ile)-lysidine/2-thiocytidine synthase N-terminal" evidence="7">
    <location>
        <begin position="16"/>
        <end position="196"/>
    </location>
</feature>
<dbReference type="GO" id="GO:0005524">
    <property type="term" value="F:ATP binding"/>
    <property type="evidence" value="ECO:0007669"/>
    <property type="project" value="UniProtKB-KW"/>
</dbReference>
<dbReference type="CDD" id="cd01992">
    <property type="entry name" value="TilS_N"/>
    <property type="match status" value="1"/>
</dbReference>
<dbReference type="PANTHER" id="PTHR43033">
    <property type="entry name" value="TRNA(ILE)-LYSIDINE SYNTHASE-RELATED"/>
    <property type="match status" value="1"/>
</dbReference>
<gene>
    <name evidence="8" type="ORF">MGWOODY_Hyp2445</name>
</gene>
<dbReference type="Gene3D" id="3.40.50.620">
    <property type="entry name" value="HUPs"/>
    <property type="match status" value="1"/>
</dbReference>
<evidence type="ECO:0000256" key="5">
    <source>
        <dbReference type="ARBA" id="ARBA00022840"/>
    </source>
</evidence>
<organism evidence="8">
    <name type="scientific">hydrothermal vent metagenome</name>
    <dbReference type="NCBI Taxonomy" id="652676"/>
    <lineage>
        <taxon>unclassified sequences</taxon>
        <taxon>metagenomes</taxon>
        <taxon>ecological metagenomes</taxon>
    </lineage>
</organism>
<evidence type="ECO:0000256" key="6">
    <source>
        <dbReference type="ARBA" id="ARBA00048539"/>
    </source>
</evidence>
<evidence type="ECO:0000259" key="7">
    <source>
        <dbReference type="Pfam" id="PF01171"/>
    </source>
</evidence>
<dbReference type="InterPro" id="IPR011063">
    <property type="entry name" value="TilS/TtcA_N"/>
</dbReference>
<evidence type="ECO:0000256" key="3">
    <source>
        <dbReference type="ARBA" id="ARBA00022694"/>
    </source>
</evidence>
<keyword evidence="2 8" id="KW-0436">Ligase</keyword>
<reference evidence="8" key="1">
    <citation type="submission" date="2015-10" db="EMBL/GenBank/DDBJ databases">
        <authorList>
            <person name="Gilbert D.G."/>
        </authorList>
    </citation>
    <scope>NUCLEOTIDE SEQUENCE</scope>
</reference>
<dbReference type="GO" id="GO:0008033">
    <property type="term" value="P:tRNA processing"/>
    <property type="evidence" value="ECO:0007669"/>
    <property type="project" value="UniProtKB-KW"/>
</dbReference>
<evidence type="ECO:0000256" key="4">
    <source>
        <dbReference type="ARBA" id="ARBA00022741"/>
    </source>
</evidence>
<protein>
    <recommendedName>
        <fullName evidence="1">tRNA(Ile)-lysidine synthetase</fullName>
        <ecNumber evidence="1">6.3.4.19</ecNumber>
    </recommendedName>
</protein>
<name>A0A160TXZ7_9ZZZZ</name>
<dbReference type="InterPro" id="IPR014729">
    <property type="entry name" value="Rossmann-like_a/b/a_fold"/>
</dbReference>
<comment type="catalytic activity">
    <reaction evidence="6">
        <text>cytidine(34) in tRNA(Ile2) + L-lysine + ATP = lysidine(34) in tRNA(Ile2) + AMP + diphosphate + H(+)</text>
        <dbReference type="Rhea" id="RHEA:43744"/>
        <dbReference type="Rhea" id="RHEA-COMP:10625"/>
        <dbReference type="Rhea" id="RHEA-COMP:10670"/>
        <dbReference type="ChEBI" id="CHEBI:15378"/>
        <dbReference type="ChEBI" id="CHEBI:30616"/>
        <dbReference type="ChEBI" id="CHEBI:32551"/>
        <dbReference type="ChEBI" id="CHEBI:33019"/>
        <dbReference type="ChEBI" id="CHEBI:82748"/>
        <dbReference type="ChEBI" id="CHEBI:83665"/>
        <dbReference type="ChEBI" id="CHEBI:456215"/>
        <dbReference type="EC" id="6.3.4.19"/>
    </reaction>
</comment>
<dbReference type="HAMAP" id="MF_01161">
    <property type="entry name" value="tRNA_Ile_lys_synt"/>
    <property type="match status" value="1"/>
</dbReference>
<dbReference type="PANTHER" id="PTHR43033:SF1">
    <property type="entry name" value="TRNA(ILE)-LYSIDINE SYNTHASE-RELATED"/>
    <property type="match status" value="1"/>
</dbReference>
<keyword evidence="5" id="KW-0067">ATP-binding</keyword>
<dbReference type="SUPFAM" id="SSF52402">
    <property type="entry name" value="Adenine nucleotide alpha hydrolases-like"/>
    <property type="match status" value="1"/>
</dbReference>
<evidence type="ECO:0000313" key="8">
    <source>
        <dbReference type="EMBL" id="CUS56550.1"/>
    </source>
</evidence>
<keyword evidence="3" id="KW-0819">tRNA processing</keyword>
<keyword evidence="4" id="KW-0547">Nucleotide-binding</keyword>
<dbReference type="Pfam" id="PF01171">
    <property type="entry name" value="ATP_bind_3"/>
    <property type="match status" value="1"/>
</dbReference>
<dbReference type="GO" id="GO:0032267">
    <property type="term" value="F:tRNA(Ile)-lysidine synthase activity"/>
    <property type="evidence" value="ECO:0007669"/>
    <property type="project" value="UniProtKB-EC"/>
</dbReference>
<dbReference type="InterPro" id="IPR012094">
    <property type="entry name" value="tRNA_Ile_lys_synt"/>
</dbReference>
<sequence length="340" mass="36956">MDAFDRLCGTASGPIGIAVSGGSDSLALLVLAHDWAARAGRDLMAFTVDHRLRPEAADEARHVAGICAHLGIGHQTLTWETPVSKQALARRARHGLMAAALRARGGARLLLGHTSDDQCETFLMRARQGSTWYGLAGMQPRAVSPVWPEGQGVMIARPVLSHSRSELRTCLTSRGILWVDDPSNRNLAYERVRVRAQLDGHADLKARILACQARLQDVRRLEERLIGRWMADYVAWDGEGRARLNLSGLPRERLERALGLMLQIVGGKETPPRRDAVQQLAGRLSGNEAFQGATLGGVLIYRKQGDVVLSAEPGIAGTAADPALARDRFDAMRALYVGDT</sequence>
<evidence type="ECO:0000256" key="2">
    <source>
        <dbReference type="ARBA" id="ARBA00022598"/>
    </source>
</evidence>
<dbReference type="EC" id="6.3.4.19" evidence="1"/>
<proteinExistence type="inferred from homology"/>
<dbReference type="NCBIfam" id="TIGR02432">
    <property type="entry name" value="lysidine_TilS_N"/>
    <property type="match status" value="1"/>
</dbReference>
<dbReference type="AlphaFoldDB" id="A0A160TXZ7"/>